<evidence type="ECO:0000259" key="1">
    <source>
        <dbReference type="SMART" id="SM00642"/>
    </source>
</evidence>
<evidence type="ECO:0000313" key="2">
    <source>
        <dbReference type="EMBL" id="SDZ24634.1"/>
    </source>
</evidence>
<keyword evidence="3" id="KW-1185">Reference proteome</keyword>
<dbReference type="GO" id="GO:0016798">
    <property type="term" value="F:hydrolase activity, acting on glycosyl bonds"/>
    <property type="evidence" value="ECO:0007669"/>
    <property type="project" value="UniProtKB-KW"/>
</dbReference>
<dbReference type="EMBL" id="FNOT01000037">
    <property type="protein sequence ID" value="SDZ24634.1"/>
    <property type="molecule type" value="Genomic_DNA"/>
</dbReference>
<dbReference type="PANTHER" id="PTHR10357:SF209">
    <property type="entry name" value="PERIPLASMIC ALPHA-AMYLASE"/>
    <property type="match status" value="1"/>
</dbReference>
<keyword evidence="2" id="KW-0378">Hydrolase</keyword>
<sequence length="684" mass="74034">MTGPRDLLAQAPPATVAGARDALARARTAGGYYPSPADWRDEVLYFLLPDRFSDGRESGRELLTRAEIQRLRSHPGRPGWNWQAWAESGKRWQGGTLDGIRGRLDYLQALGVTALWIGPVFRQRIRKDTYHGYGIQNFLNIDERFGTRGHLGELVAAAHAHRIRVILDVIVNHSGDNWAYLRPDGSADEHGPPFRSWPGYYGDPADPATAGWSLAWRDELEQPTIPAASTGGGPYEGVLPRDLQTPAAYARAGRGSLTDDQVANPRAEHKRTDFLTLKDFALDVAPTLADLVTCYQYAIAAFDVDGFRIDTVKHMTLEDARNFCGAVAEYAESLGKPNFLLVGEIAGGDRAQDYFLDNLAVLQRNLTAALDIGGAREHLGAVAKGLAAGQAYLGGFDAIDEGFGSHRSHGSRHVSVLDDHDHVVGRKLRFSAEIPDDSPVKDHQVCAGVALQLFTLGIPCIYYGTEQALAGPAHTEVPYLLAEGWGQGDNWADRYLREAMFGPEHPRVSHDRPLGEQLSDVDASLPGFGAFGTSGRHVFDSASPSYLRIAALCAVRAAHPVLRVGRQYPRQVRLPGTGFEFPGAGEVVAWSRILDGHEAVVVLNPNGEHARGGDVVIAAELSLPGTAYEVLANTAQAGTPTSFSGTHAVGSTLAARGRTSPDEPLYLEVRDIPPAEAVVLLQRP</sequence>
<keyword evidence="2" id="KW-0326">Glycosidase</keyword>
<dbReference type="RefSeq" id="WP_091162451.1">
    <property type="nucleotide sequence ID" value="NZ_FNOT01000037.1"/>
</dbReference>
<gene>
    <name evidence="2" type="ORF">SAMN05660209_05164</name>
</gene>
<dbReference type="PANTHER" id="PTHR10357">
    <property type="entry name" value="ALPHA-AMYLASE FAMILY MEMBER"/>
    <property type="match status" value="1"/>
</dbReference>
<dbReference type="Pfam" id="PF00128">
    <property type="entry name" value="Alpha-amylase"/>
    <property type="match status" value="1"/>
</dbReference>
<dbReference type="OrthoDB" id="9802433at2"/>
<dbReference type="SMART" id="SM00642">
    <property type="entry name" value="Aamy"/>
    <property type="match status" value="1"/>
</dbReference>
<dbReference type="Proteomes" id="UP000198921">
    <property type="component" value="Unassembled WGS sequence"/>
</dbReference>
<dbReference type="STRING" id="1137993.SAMN05660209_05164"/>
<dbReference type="AlphaFoldDB" id="A0A1H3RFW5"/>
<dbReference type="InterPro" id="IPR017853">
    <property type="entry name" value="GH"/>
</dbReference>
<dbReference type="InterPro" id="IPR006047">
    <property type="entry name" value="GH13_cat_dom"/>
</dbReference>
<evidence type="ECO:0000313" key="3">
    <source>
        <dbReference type="Proteomes" id="UP000198921"/>
    </source>
</evidence>
<protein>
    <submittedName>
        <fullName evidence="2">Glycosidase</fullName>
    </submittedName>
</protein>
<dbReference type="Gene3D" id="3.20.20.80">
    <property type="entry name" value="Glycosidases"/>
    <property type="match status" value="2"/>
</dbReference>
<reference evidence="3" key="1">
    <citation type="submission" date="2016-10" db="EMBL/GenBank/DDBJ databases">
        <authorList>
            <person name="Varghese N."/>
            <person name="Submissions S."/>
        </authorList>
    </citation>
    <scope>NUCLEOTIDE SEQUENCE [LARGE SCALE GENOMIC DNA]</scope>
    <source>
        <strain evidence="3">DSM 45422</strain>
    </source>
</reference>
<feature type="domain" description="Glycosyl hydrolase family 13 catalytic" evidence="1">
    <location>
        <begin position="46"/>
        <end position="497"/>
    </location>
</feature>
<name>A0A1H3RFW5_9ACTN</name>
<organism evidence="2 3">
    <name type="scientific">Geodermatophilus africanus</name>
    <dbReference type="NCBI Taxonomy" id="1137993"/>
    <lineage>
        <taxon>Bacteria</taxon>
        <taxon>Bacillati</taxon>
        <taxon>Actinomycetota</taxon>
        <taxon>Actinomycetes</taxon>
        <taxon>Geodermatophilales</taxon>
        <taxon>Geodermatophilaceae</taxon>
        <taxon>Geodermatophilus</taxon>
    </lineage>
</organism>
<dbReference type="SUPFAM" id="SSF51445">
    <property type="entry name" value="(Trans)glycosidases"/>
    <property type="match status" value="1"/>
</dbReference>
<dbReference type="GO" id="GO:0005975">
    <property type="term" value="P:carbohydrate metabolic process"/>
    <property type="evidence" value="ECO:0007669"/>
    <property type="project" value="InterPro"/>
</dbReference>
<proteinExistence type="predicted"/>
<accession>A0A1H3RFW5</accession>